<dbReference type="OrthoDB" id="9796786at2"/>
<dbReference type="Proteomes" id="UP000193083">
    <property type="component" value="Unassembled WGS sequence"/>
</dbReference>
<evidence type="ECO:0000313" key="2">
    <source>
        <dbReference type="Proteomes" id="UP000193083"/>
    </source>
</evidence>
<evidence type="ECO:0000313" key="1">
    <source>
        <dbReference type="EMBL" id="SMH41792.1"/>
    </source>
</evidence>
<dbReference type="InterPro" id="IPR039060">
    <property type="entry name" value="Antitox_HigA"/>
</dbReference>
<sequence length="127" mass="14303">MDIHSITTPEDHSRALAEIERLWGAAPGTDEGDRLDLLATLVEHYEQHAFPLGDTDPVETIRIHMDMTGRTQSDLAALFGSASRASEVLNRRRALTMEMAYRLNSEWGIPAETLIRPYELEARKRSA</sequence>
<dbReference type="GO" id="GO:0006355">
    <property type="term" value="P:regulation of DNA-templated transcription"/>
    <property type="evidence" value="ECO:0007669"/>
    <property type="project" value="InterPro"/>
</dbReference>
<name>A0A1X7NVK1_9HYPH</name>
<organism evidence="1 2">
    <name type="scientific">Mesorhizobium australicum</name>
    <dbReference type="NCBI Taxonomy" id="536018"/>
    <lineage>
        <taxon>Bacteria</taxon>
        <taxon>Pseudomonadati</taxon>
        <taxon>Pseudomonadota</taxon>
        <taxon>Alphaproteobacteria</taxon>
        <taxon>Hyphomicrobiales</taxon>
        <taxon>Phyllobacteriaceae</taxon>
        <taxon>Mesorhizobium</taxon>
    </lineage>
</organism>
<dbReference type="PANTHER" id="PTHR40455">
    <property type="entry name" value="ANTITOXIN HIGA"/>
    <property type="match status" value="1"/>
</dbReference>
<dbReference type="InterPro" id="IPR010982">
    <property type="entry name" value="Lambda_DNA-bd_dom_sf"/>
</dbReference>
<accession>A0A1X7NVK1</accession>
<dbReference type="AlphaFoldDB" id="A0A1X7NVK1"/>
<dbReference type="GO" id="GO:0001046">
    <property type="term" value="F:core promoter sequence-specific DNA binding"/>
    <property type="evidence" value="ECO:0007669"/>
    <property type="project" value="TreeGrafter"/>
</dbReference>
<reference evidence="1 2" key="1">
    <citation type="submission" date="2017-04" db="EMBL/GenBank/DDBJ databases">
        <authorList>
            <person name="Afonso C.L."/>
            <person name="Miller P.J."/>
            <person name="Scott M.A."/>
            <person name="Spackman E."/>
            <person name="Goraichik I."/>
            <person name="Dimitrov K.M."/>
            <person name="Suarez D.L."/>
            <person name="Swayne D.E."/>
        </authorList>
    </citation>
    <scope>NUCLEOTIDE SEQUENCE [LARGE SCALE GENOMIC DNA]</scope>
    <source>
        <strain evidence="1 2">B5P</strain>
    </source>
</reference>
<dbReference type="SUPFAM" id="SSF47413">
    <property type="entry name" value="lambda repressor-like DNA-binding domains"/>
    <property type="match status" value="1"/>
</dbReference>
<proteinExistence type="predicted"/>
<gene>
    <name evidence="1" type="ORF">SAMN02982922_2635</name>
</gene>
<dbReference type="EMBL" id="FXBL01000004">
    <property type="protein sequence ID" value="SMH41792.1"/>
    <property type="molecule type" value="Genomic_DNA"/>
</dbReference>
<dbReference type="Gene3D" id="1.10.260.40">
    <property type="entry name" value="lambda repressor-like DNA-binding domains"/>
    <property type="match status" value="1"/>
</dbReference>
<dbReference type="RefSeq" id="WP_085464558.1">
    <property type="nucleotide sequence ID" value="NZ_FXBL01000004.1"/>
</dbReference>
<protein>
    <submittedName>
        <fullName evidence="1">Transcriptional regulator, XRE family</fullName>
    </submittedName>
</protein>
<dbReference type="PANTHER" id="PTHR40455:SF1">
    <property type="entry name" value="ANTITOXIN HIGA"/>
    <property type="match status" value="1"/>
</dbReference>
<keyword evidence="2" id="KW-1185">Reference proteome</keyword>